<evidence type="ECO:0000256" key="1">
    <source>
        <dbReference type="ARBA" id="ARBA00022722"/>
    </source>
</evidence>
<dbReference type="HAMAP" id="MF_01485">
    <property type="entry name" value="RecB"/>
    <property type="match status" value="1"/>
</dbReference>
<dbReference type="CDD" id="cd22352">
    <property type="entry name" value="RecB_C-like"/>
    <property type="match status" value="1"/>
</dbReference>
<dbReference type="InterPro" id="IPR000212">
    <property type="entry name" value="DNA_helicase_UvrD/REP"/>
</dbReference>
<comment type="catalytic activity">
    <reaction evidence="15">
        <text>ATP + H2O = ADP + phosphate + H(+)</text>
        <dbReference type="Rhea" id="RHEA:13065"/>
        <dbReference type="ChEBI" id="CHEBI:15377"/>
        <dbReference type="ChEBI" id="CHEBI:15378"/>
        <dbReference type="ChEBI" id="CHEBI:30616"/>
        <dbReference type="ChEBI" id="CHEBI:43474"/>
        <dbReference type="ChEBI" id="CHEBI:456216"/>
        <dbReference type="EC" id="5.6.2.4"/>
    </reaction>
</comment>
<evidence type="ECO:0000256" key="6">
    <source>
        <dbReference type="ARBA" id="ARBA00022806"/>
    </source>
</evidence>
<keyword evidence="5" id="KW-0378">Hydrolase</keyword>
<comment type="catalytic activity">
    <reaction evidence="13">
        <text>Couples ATP hydrolysis with the unwinding of duplex DNA by translocating in the 3'-5' direction.</text>
        <dbReference type="EC" id="5.6.2.4"/>
    </reaction>
</comment>
<evidence type="ECO:0000313" key="18">
    <source>
        <dbReference type="EMBL" id="CAB4645847.1"/>
    </source>
</evidence>
<keyword evidence="12" id="KW-0413">Isomerase</keyword>
<dbReference type="PANTHER" id="PTHR11070">
    <property type="entry name" value="UVRD / RECB / PCRA DNA HELICASE FAMILY MEMBER"/>
    <property type="match status" value="1"/>
</dbReference>
<dbReference type="Pfam" id="PF13361">
    <property type="entry name" value="UvrD_C"/>
    <property type="match status" value="1"/>
</dbReference>
<dbReference type="Gene3D" id="3.90.320.10">
    <property type="match status" value="1"/>
</dbReference>
<accession>A0A6J6K7W1</accession>
<keyword evidence="3" id="KW-0547">Nucleotide-binding</keyword>
<keyword evidence="6" id="KW-0347">Helicase</keyword>
<evidence type="ECO:0000259" key="16">
    <source>
        <dbReference type="PROSITE" id="PS51198"/>
    </source>
</evidence>
<dbReference type="SUPFAM" id="SSF52980">
    <property type="entry name" value="Restriction endonuclease-like"/>
    <property type="match status" value="1"/>
</dbReference>
<dbReference type="GO" id="GO:0009338">
    <property type="term" value="C:exodeoxyribonuclease V complex"/>
    <property type="evidence" value="ECO:0007669"/>
    <property type="project" value="TreeGrafter"/>
</dbReference>
<dbReference type="Gene3D" id="1.10.486.10">
    <property type="entry name" value="PCRA, domain 4"/>
    <property type="match status" value="1"/>
</dbReference>
<feature type="domain" description="UvrD-like helicase ATP-binding" evidence="16">
    <location>
        <begin position="3"/>
        <end position="338"/>
    </location>
</feature>
<name>A0A6J6K7W1_9ZZZZ</name>
<dbReference type="InterPro" id="IPR014017">
    <property type="entry name" value="DNA_helicase_UvrD-like_C"/>
</dbReference>
<evidence type="ECO:0000256" key="14">
    <source>
        <dbReference type="ARBA" id="ARBA00034808"/>
    </source>
</evidence>
<proteinExistence type="inferred from homology"/>
<dbReference type="SUPFAM" id="SSF52540">
    <property type="entry name" value="P-loop containing nucleoside triphosphate hydrolases"/>
    <property type="match status" value="1"/>
</dbReference>
<keyword evidence="4" id="KW-0227">DNA damage</keyword>
<evidence type="ECO:0000256" key="8">
    <source>
        <dbReference type="ARBA" id="ARBA00022840"/>
    </source>
</evidence>
<dbReference type="InterPro" id="IPR004586">
    <property type="entry name" value="RecB"/>
</dbReference>
<keyword evidence="9" id="KW-0460">Magnesium</keyword>
<dbReference type="PROSITE" id="PS51198">
    <property type="entry name" value="UVRD_HELICASE_ATP_BIND"/>
    <property type="match status" value="1"/>
</dbReference>
<keyword evidence="11" id="KW-0234">DNA repair</keyword>
<dbReference type="Pfam" id="PF00580">
    <property type="entry name" value="UvrD-helicase"/>
    <property type="match status" value="1"/>
</dbReference>
<evidence type="ECO:0000256" key="3">
    <source>
        <dbReference type="ARBA" id="ARBA00022741"/>
    </source>
</evidence>
<dbReference type="GO" id="GO:0005524">
    <property type="term" value="F:ATP binding"/>
    <property type="evidence" value="ECO:0007669"/>
    <property type="project" value="UniProtKB-KW"/>
</dbReference>
<dbReference type="InterPro" id="IPR011604">
    <property type="entry name" value="PDDEXK-like_dom_sf"/>
</dbReference>
<evidence type="ECO:0000256" key="15">
    <source>
        <dbReference type="ARBA" id="ARBA00048988"/>
    </source>
</evidence>
<keyword evidence="8" id="KW-0067">ATP-binding</keyword>
<dbReference type="InterPro" id="IPR011335">
    <property type="entry name" value="Restrct_endonuc-II-like"/>
</dbReference>
<sequence length="1091" mass="120466">MTDFVAQEFSITDTQLENGLTIEASAGSGKTFSVAGIVAFQIATQPNLRISEILVTTFTRNAAAELRDRIRRQLVSLERALRENNIAEDDDIAQTLAKLDRMGCADRLDRAIREFDSATIATIHSVCSRVMAMAGLPVVGEGRTSSDIAQTVQFVVNAVMVTHAATPGAWGFTDPKKFAQRLEIAVTNALSSPRSQLLVAESTDETDDVNSVDQDLQTRRMVRECLTRINRITQSDPTFDDLLVRTANLLAQGGDEAVRHAFTSRFTIAIIDEAQDTDQLQWEIFRGVFQADETSRMLLAVGDPKQAIYRFRGADVEAYLAQRIPSKVRTLTRNWRSDARLIRALNTIFSGKEFGEGIEYPEVSARDGAPETSIGVFPSLAILGVGVQTNQNAIVKPTAWRVRELLAEILIDDKTAQEGHRLPHPREICVLVNSKANGRKIEKELRAMGIPAVSSGTESVMASVMASDMRRLFDAMAHPGDRSRLRLAAATVFIGEQLVTLGALTDDMLDVISQRVFEWASLVRRKGVNAWAFDIRRDTNIVERLVAGREGERQETDFTHIVELLHAATDGKGCAPDVLVNEMDRLEGLEDMNETVSRRVESDRDAVQIMTVHAAKGLEFPVVVVADLWKLTKSNASKIPIFHRPDADTDNQRHRAIDVGWINERPNSLGIALRDAEEFAEKKRLFYVAMTRAKHHVSLIHAAAENDKDLRVTSTLLEDIAEESDTSCIRVISYTTPPQAAPYAPRSQNKVKLGTAELTHSLRQTYQRLSFSGLTKYQRGQASSPIAPIDPTHGGQDDDDDIITIRSGYTDSSVDAGVPAMPMGRLPGGTYFGKVMHVVYELIDFSATDLEAEIAAVVDRVVVGALAEHREELIQGVLLSLRTPLGGIMGDTELSHISPSDRLAEMNFEMGLADVDAEVTVSEMAAVVEKCLRDAGREDDILLPYLIGVKETFKSPLLGLMNGSIDALLRVGTPGNQHYFITDYKTNRLDHDGVTTMIDGYSREALLEEMEHHDYPLQALIYGVAVYRHLRWTAPDIDADAAIAGMAYFFVRAMVGLDTPTHDGHRHGVFTWQAPPGLWSQLSDMLSRSAK</sequence>
<evidence type="ECO:0000256" key="10">
    <source>
        <dbReference type="ARBA" id="ARBA00023125"/>
    </source>
</evidence>
<evidence type="ECO:0000256" key="7">
    <source>
        <dbReference type="ARBA" id="ARBA00022839"/>
    </source>
</evidence>
<dbReference type="AlphaFoldDB" id="A0A6J6K7W1"/>
<dbReference type="EC" id="5.6.2.4" evidence="14"/>
<evidence type="ECO:0000256" key="13">
    <source>
        <dbReference type="ARBA" id="ARBA00034617"/>
    </source>
</evidence>
<evidence type="ECO:0000256" key="9">
    <source>
        <dbReference type="ARBA" id="ARBA00022842"/>
    </source>
</evidence>
<dbReference type="GO" id="GO:0003677">
    <property type="term" value="F:DNA binding"/>
    <property type="evidence" value="ECO:0007669"/>
    <property type="project" value="UniProtKB-KW"/>
</dbReference>
<evidence type="ECO:0000256" key="11">
    <source>
        <dbReference type="ARBA" id="ARBA00023204"/>
    </source>
</evidence>
<dbReference type="PROSITE" id="PS51217">
    <property type="entry name" value="UVRD_HELICASE_CTER"/>
    <property type="match status" value="1"/>
</dbReference>
<evidence type="ECO:0000256" key="5">
    <source>
        <dbReference type="ARBA" id="ARBA00022801"/>
    </source>
</evidence>
<evidence type="ECO:0000256" key="2">
    <source>
        <dbReference type="ARBA" id="ARBA00022723"/>
    </source>
</evidence>
<evidence type="ECO:0000256" key="12">
    <source>
        <dbReference type="ARBA" id="ARBA00023235"/>
    </source>
</evidence>
<organism evidence="18">
    <name type="scientific">freshwater metagenome</name>
    <dbReference type="NCBI Taxonomy" id="449393"/>
    <lineage>
        <taxon>unclassified sequences</taxon>
        <taxon>metagenomes</taxon>
        <taxon>ecological metagenomes</taxon>
    </lineage>
</organism>
<keyword evidence="7" id="KW-0269">Exonuclease</keyword>
<keyword evidence="10" id="KW-0238">DNA-binding</keyword>
<reference evidence="18" key="1">
    <citation type="submission" date="2020-05" db="EMBL/GenBank/DDBJ databases">
        <authorList>
            <person name="Chiriac C."/>
            <person name="Salcher M."/>
            <person name="Ghai R."/>
            <person name="Kavagutti S V."/>
        </authorList>
    </citation>
    <scope>NUCLEOTIDE SEQUENCE</scope>
</reference>
<dbReference type="PANTHER" id="PTHR11070:SF23">
    <property type="entry name" value="RECBCD ENZYME SUBUNIT RECB"/>
    <property type="match status" value="1"/>
</dbReference>
<dbReference type="GO" id="GO:0043138">
    <property type="term" value="F:3'-5' DNA helicase activity"/>
    <property type="evidence" value="ECO:0007669"/>
    <property type="project" value="UniProtKB-EC"/>
</dbReference>
<feature type="domain" description="UvrD-like helicase C-terminal" evidence="17">
    <location>
        <begin position="339"/>
        <end position="617"/>
    </location>
</feature>
<dbReference type="Gene3D" id="3.40.50.300">
    <property type="entry name" value="P-loop containing nucleotide triphosphate hydrolases"/>
    <property type="match status" value="3"/>
</dbReference>
<dbReference type="EMBL" id="CAEZWE010000011">
    <property type="protein sequence ID" value="CAB4645847.1"/>
    <property type="molecule type" value="Genomic_DNA"/>
</dbReference>
<keyword evidence="1" id="KW-0540">Nuclease</keyword>
<evidence type="ECO:0000259" key="17">
    <source>
        <dbReference type="PROSITE" id="PS51217"/>
    </source>
</evidence>
<dbReference type="GO" id="GO:0005829">
    <property type="term" value="C:cytosol"/>
    <property type="evidence" value="ECO:0007669"/>
    <property type="project" value="TreeGrafter"/>
</dbReference>
<gene>
    <name evidence="18" type="ORF">UFOPK2169_00437</name>
</gene>
<dbReference type="InterPro" id="IPR027417">
    <property type="entry name" value="P-loop_NTPase"/>
</dbReference>
<protein>
    <recommendedName>
        <fullName evidence="14">DNA 3'-5' helicase</fullName>
        <ecNumber evidence="14">5.6.2.4</ecNumber>
    </recommendedName>
</protein>
<evidence type="ECO:0000256" key="4">
    <source>
        <dbReference type="ARBA" id="ARBA00022763"/>
    </source>
</evidence>
<keyword evidence="2" id="KW-0479">Metal-binding</keyword>
<dbReference type="InterPro" id="IPR014016">
    <property type="entry name" value="UvrD-like_ATP-bd"/>
</dbReference>
<dbReference type="GO" id="GO:0008854">
    <property type="term" value="F:exodeoxyribonuclease V activity"/>
    <property type="evidence" value="ECO:0007669"/>
    <property type="project" value="InterPro"/>
</dbReference>
<dbReference type="GO" id="GO:0000725">
    <property type="term" value="P:recombinational repair"/>
    <property type="evidence" value="ECO:0007669"/>
    <property type="project" value="TreeGrafter"/>
</dbReference>
<dbReference type="GO" id="GO:0046872">
    <property type="term" value="F:metal ion binding"/>
    <property type="evidence" value="ECO:0007669"/>
    <property type="project" value="UniProtKB-KW"/>
</dbReference>